<dbReference type="SUPFAM" id="SSF53756">
    <property type="entry name" value="UDP-Glycosyltransferase/glycogen phosphorylase"/>
    <property type="match status" value="1"/>
</dbReference>
<keyword evidence="1 3" id="KW-0328">Glycosyltransferase</keyword>
<keyword evidence="2 3" id="KW-0808">Transferase</keyword>
<dbReference type="Gene3D" id="3.40.50.2000">
    <property type="entry name" value="Glycogen Phosphorylase B"/>
    <property type="match status" value="1"/>
</dbReference>
<comment type="caution">
    <text evidence="3">The sequence shown here is derived from an EMBL/GenBank/DDBJ whole genome shotgun (WGS) entry which is preliminary data.</text>
</comment>
<dbReference type="EC" id="2.4.-.-" evidence="3"/>
<dbReference type="Pfam" id="PF13692">
    <property type="entry name" value="Glyco_trans_1_4"/>
    <property type="match status" value="1"/>
</dbReference>
<name>A0AAW9RKN8_9HYPH</name>
<keyword evidence="4" id="KW-1185">Reference proteome</keyword>
<evidence type="ECO:0000256" key="2">
    <source>
        <dbReference type="ARBA" id="ARBA00022679"/>
    </source>
</evidence>
<organism evidence="3 4">
    <name type="scientific">Microbaculum marinum</name>
    <dbReference type="NCBI Taxonomy" id="1764581"/>
    <lineage>
        <taxon>Bacteria</taxon>
        <taxon>Pseudomonadati</taxon>
        <taxon>Pseudomonadota</taxon>
        <taxon>Alphaproteobacteria</taxon>
        <taxon>Hyphomicrobiales</taxon>
        <taxon>Tepidamorphaceae</taxon>
        <taxon>Microbaculum</taxon>
    </lineage>
</organism>
<dbReference type="CDD" id="cd03801">
    <property type="entry name" value="GT4_PimA-like"/>
    <property type="match status" value="1"/>
</dbReference>
<proteinExistence type="predicted"/>
<sequence>MINFVSHLPRDLVSGGFSAMNVAALTALEKAEEVHYAGPVELRSNPVEKAVSKVLRTIGRPGAFAQYSRSRMAAVALEVAKMSVPEARLDFFHGFTPWVLSRPSRPYVAWSDCTFPDYIEVFHDRRQFSEGDLDRIERAEGAWLRSAAKVLFTSEWAADRAASRYGLDRSRLGSVGIFGEIDAPREDVFHGGAAFLFISTNFNAKGGQTVLAAFRALKQECPEATLTVVGDCPAGLAREPGIVFEGFLRKENPAQNARLRQTLANARAIVHPTLSDIAPLSIVEAAYFGCPAIASRRYAIPELVEHGRSGILLDDPTDASELVTAMRWMLQDGEAYALQRRGAWSRSREHFSKRRFEERLTGFVRAAAS</sequence>
<reference evidence="3 4" key="1">
    <citation type="submission" date="2024-02" db="EMBL/GenBank/DDBJ databases">
        <title>Genome analysis and characterization of Microbaculum marinisediminis sp. nov., isolated from marine sediment.</title>
        <authorList>
            <person name="Du Z.-J."/>
            <person name="Ye Y.-Q."/>
            <person name="Zhang Z.-R."/>
            <person name="Yuan S.-M."/>
            <person name="Zhang X.-Y."/>
        </authorList>
    </citation>
    <scope>NUCLEOTIDE SEQUENCE [LARGE SCALE GENOMIC DNA]</scope>
    <source>
        <strain evidence="3 4">SDUM1044001</strain>
    </source>
</reference>
<dbReference type="EMBL" id="JAZHOF010000006">
    <property type="protein sequence ID" value="MEJ8572822.1"/>
    <property type="molecule type" value="Genomic_DNA"/>
</dbReference>
<dbReference type="AlphaFoldDB" id="A0AAW9RKN8"/>
<dbReference type="GO" id="GO:0016757">
    <property type="term" value="F:glycosyltransferase activity"/>
    <property type="evidence" value="ECO:0007669"/>
    <property type="project" value="UniProtKB-KW"/>
</dbReference>
<evidence type="ECO:0000313" key="3">
    <source>
        <dbReference type="EMBL" id="MEJ8572822.1"/>
    </source>
</evidence>
<dbReference type="PANTHER" id="PTHR12526:SF510">
    <property type="entry name" value="D-INOSITOL 3-PHOSPHATE GLYCOSYLTRANSFERASE"/>
    <property type="match status" value="1"/>
</dbReference>
<dbReference type="RefSeq" id="WP_340330523.1">
    <property type="nucleotide sequence ID" value="NZ_JAZHOF010000006.1"/>
</dbReference>
<evidence type="ECO:0000313" key="4">
    <source>
        <dbReference type="Proteomes" id="UP001378188"/>
    </source>
</evidence>
<dbReference type="PANTHER" id="PTHR12526">
    <property type="entry name" value="GLYCOSYLTRANSFERASE"/>
    <property type="match status" value="1"/>
</dbReference>
<protein>
    <submittedName>
        <fullName evidence="3">Glycosyltransferase family 4 protein</fullName>
        <ecNumber evidence="3">2.4.-.-</ecNumber>
    </submittedName>
</protein>
<gene>
    <name evidence="3" type="ORF">V3328_15130</name>
</gene>
<accession>A0AAW9RKN8</accession>
<dbReference type="Proteomes" id="UP001378188">
    <property type="component" value="Unassembled WGS sequence"/>
</dbReference>
<evidence type="ECO:0000256" key="1">
    <source>
        <dbReference type="ARBA" id="ARBA00022676"/>
    </source>
</evidence>